<dbReference type="AlphaFoldDB" id="A0A812UX49"/>
<reference evidence="1" key="1">
    <citation type="submission" date="2021-02" db="EMBL/GenBank/DDBJ databases">
        <authorList>
            <person name="Dougan E. K."/>
            <person name="Rhodes N."/>
            <person name="Thang M."/>
            <person name="Chan C."/>
        </authorList>
    </citation>
    <scope>NUCLEOTIDE SEQUENCE</scope>
</reference>
<dbReference type="Proteomes" id="UP000649617">
    <property type="component" value="Unassembled WGS sequence"/>
</dbReference>
<proteinExistence type="predicted"/>
<dbReference type="SUPFAM" id="SSF54637">
    <property type="entry name" value="Thioesterase/thiol ester dehydrase-isomerase"/>
    <property type="match status" value="1"/>
</dbReference>
<dbReference type="Gene3D" id="3.10.129.10">
    <property type="entry name" value="Hotdog Thioesterase"/>
    <property type="match status" value="1"/>
</dbReference>
<evidence type="ECO:0000313" key="1">
    <source>
        <dbReference type="EMBL" id="CAE7584347.1"/>
    </source>
</evidence>
<feature type="non-terminal residue" evidence="1">
    <location>
        <position position="176"/>
    </location>
</feature>
<protein>
    <recommendedName>
        <fullName evidence="3">MaoC-like domain-containing protein</fullName>
    </recommendedName>
</protein>
<comment type="caution">
    <text evidence="1">The sequence shown here is derived from an EMBL/GenBank/DDBJ whole genome shotgun (WGS) entry which is preliminary data.</text>
</comment>
<sequence length="176" mass="19458">FFVDAAKLFASYRASDAPRKLAYFLRITPCYDGLVQKFKCHSVAADGELRGQIAAEAPFLAETGLLEESAVALLLDSLTGFALWAAGYEGFVTAELTFKVHRTVRKGDELFVRAWLKQRPTIPEDKRLRESSVLGFELFAPQPDQESFAEEEMVGSAVETEPPLPANLSVRAEAWG</sequence>
<dbReference type="OrthoDB" id="385235at2759"/>
<evidence type="ECO:0008006" key="3">
    <source>
        <dbReference type="Google" id="ProtNLM"/>
    </source>
</evidence>
<evidence type="ECO:0000313" key="2">
    <source>
        <dbReference type="Proteomes" id="UP000649617"/>
    </source>
</evidence>
<accession>A0A812UX49</accession>
<organism evidence="1 2">
    <name type="scientific">Symbiodinium pilosum</name>
    <name type="common">Dinoflagellate</name>
    <dbReference type="NCBI Taxonomy" id="2952"/>
    <lineage>
        <taxon>Eukaryota</taxon>
        <taxon>Sar</taxon>
        <taxon>Alveolata</taxon>
        <taxon>Dinophyceae</taxon>
        <taxon>Suessiales</taxon>
        <taxon>Symbiodiniaceae</taxon>
        <taxon>Symbiodinium</taxon>
    </lineage>
</organism>
<dbReference type="EMBL" id="CAJNIZ010038891">
    <property type="protein sequence ID" value="CAE7584347.1"/>
    <property type="molecule type" value="Genomic_DNA"/>
</dbReference>
<name>A0A812UX49_SYMPI</name>
<gene>
    <name evidence="1" type="ORF">SPIL2461_LOCUS15626</name>
</gene>
<keyword evidence="2" id="KW-1185">Reference proteome</keyword>
<dbReference type="InterPro" id="IPR029069">
    <property type="entry name" value="HotDog_dom_sf"/>
</dbReference>